<feature type="domain" description="SRP54-type proteins GTP-binding" evidence="8">
    <location>
        <begin position="174"/>
        <end position="376"/>
    </location>
</feature>
<evidence type="ECO:0000256" key="2">
    <source>
        <dbReference type="ARBA" id="ARBA00008531"/>
    </source>
</evidence>
<keyword evidence="11" id="KW-1185">Reference proteome</keyword>
<dbReference type="PANTHER" id="PTHR43134">
    <property type="entry name" value="SIGNAL RECOGNITION PARTICLE RECEPTOR SUBUNIT ALPHA"/>
    <property type="match status" value="1"/>
</dbReference>
<name>A0AAW1P0K3_9CHLO</name>
<dbReference type="InterPro" id="IPR000897">
    <property type="entry name" value="SRP54_GTPase_dom"/>
</dbReference>
<dbReference type="Pfam" id="PF02881">
    <property type="entry name" value="SRP54_N"/>
    <property type="match status" value="1"/>
</dbReference>
<dbReference type="InterPro" id="IPR013822">
    <property type="entry name" value="Signal_recog_particl_SRP54_hlx"/>
</dbReference>
<evidence type="ECO:0000313" key="11">
    <source>
        <dbReference type="Proteomes" id="UP001465755"/>
    </source>
</evidence>
<keyword evidence="5" id="KW-0472">Membrane</keyword>
<gene>
    <name evidence="10" type="ORF">WJX73_010599</name>
</gene>
<dbReference type="Gene3D" id="1.20.120.140">
    <property type="entry name" value="Signal recognition particle SRP54, nucleotide-binding domain"/>
    <property type="match status" value="1"/>
</dbReference>
<dbReference type="SMART" id="SM00963">
    <property type="entry name" value="SRP54_N"/>
    <property type="match status" value="1"/>
</dbReference>
<dbReference type="SMART" id="SM00382">
    <property type="entry name" value="AAA"/>
    <property type="match status" value="1"/>
</dbReference>
<dbReference type="InterPro" id="IPR027417">
    <property type="entry name" value="P-loop_NTPase"/>
</dbReference>
<dbReference type="AlphaFoldDB" id="A0AAW1P0K3"/>
<dbReference type="Pfam" id="PF00448">
    <property type="entry name" value="SRP54"/>
    <property type="match status" value="1"/>
</dbReference>
<dbReference type="NCBIfam" id="TIGR00064">
    <property type="entry name" value="ftsY"/>
    <property type="match status" value="1"/>
</dbReference>
<reference evidence="10 11" key="1">
    <citation type="journal article" date="2024" name="Nat. Commun.">
        <title>Phylogenomics reveals the evolutionary origins of lichenization in chlorophyte algae.</title>
        <authorList>
            <person name="Puginier C."/>
            <person name="Libourel C."/>
            <person name="Otte J."/>
            <person name="Skaloud P."/>
            <person name="Haon M."/>
            <person name="Grisel S."/>
            <person name="Petersen M."/>
            <person name="Berrin J.G."/>
            <person name="Delaux P.M."/>
            <person name="Dal Grande F."/>
            <person name="Keller J."/>
        </authorList>
    </citation>
    <scope>NUCLEOTIDE SEQUENCE [LARGE SCALE GENOMIC DNA]</scope>
    <source>
        <strain evidence="10 11">SAG 2036</strain>
    </source>
</reference>
<comment type="similarity">
    <text evidence="2">Belongs to the GTP-binding SRP family.</text>
</comment>
<dbReference type="SMART" id="SM00962">
    <property type="entry name" value="SRP54"/>
    <property type="match status" value="1"/>
</dbReference>
<dbReference type="FunFam" id="3.40.50.300:FF:000053">
    <property type="entry name" value="Signal recognition particle receptor FtsY"/>
    <property type="match status" value="1"/>
</dbReference>
<dbReference type="GO" id="GO:0005047">
    <property type="term" value="F:signal recognition particle binding"/>
    <property type="evidence" value="ECO:0007669"/>
    <property type="project" value="TreeGrafter"/>
</dbReference>
<feature type="domain" description="AAA+ ATPase" evidence="7">
    <location>
        <begin position="173"/>
        <end position="353"/>
    </location>
</feature>
<accession>A0AAW1P0K3</accession>
<organism evidence="10 11">
    <name type="scientific">Symbiochloris irregularis</name>
    <dbReference type="NCBI Taxonomy" id="706552"/>
    <lineage>
        <taxon>Eukaryota</taxon>
        <taxon>Viridiplantae</taxon>
        <taxon>Chlorophyta</taxon>
        <taxon>core chlorophytes</taxon>
        <taxon>Trebouxiophyceae</taxon>
        <taxon>Trebouxiales</taxon>
        <taxon>Trebouxiaceae</taxon>
        <taxon>Symbiochloris</taxon>
    </lineage>
</organism>
<protein>
    <submittedName>
        <fullName evidence="10">Uncharacterized protein</fullName>
    </submittedName>
</protein>
<dbReference type="GO" id="GO:0005525">
    <property type="term" value="F:GTP binding"/>
    <property type="evidence" value="ECO:0007669"/>
    <property type="project" value="UniProtKB-KW"/>
</dbReference>
<evidence type="ECO:0000256" key="6">
    <source>
        <dbReference type="ARBA" id="ARBA00023170"/>
    </source>
</evidence>
<feature type="domain" description="Signal recognition particle SRP54 helical bundle" evidence="9">
    <location>
        <begin position="77"/>
        <end position="158"/>
    </location>
</feature>
<comment type="subcellular location">
    <subcellularLocation>
        <location evidence="1">Membrane</location>
        <topology evidence="1">Peripheral membrane protein</topology>
    </subcellularLocation>
</comment>
<keyword evidence="4" id="KW-0342">GTP-binding</keyword>
<sequence>MIPVALEQSLSTSGRDCTCAFAPELRFRTSGPLHHSTARHRRATAPQRLVCRAAGPGVLQKLGKVLREKAGGDFGRVFQGASKTRERLGVVDELIGLWTLENAEDTLEELEEVLIAADFGPRTALKIVDTIRDGLRQGRVKSQDDIRAALRTAILKVLNSPEQPSTLSLGSSRPGVILVVGVNGGGKTTTIGKLAHKLQGEGAKVLLAAGDTYRAAAAEQLQGWAERSGSQLIARADQQQKPASLLAAALDAAKRGNTDVLICDTSGRLHTNYELMEELGSCKEALSKRMADAPHEVLLVLDGTTGLNMLNQAREFHDMVKITGLVLTKLDGTARGGAVVSVVDELRVPCKFVGVGETVADLQAFNAEAFVDALLPTAQVAAV</sequence>
<dbReference type="GO" id="GO:0003924">
    <property type="term" value="F:GTPase activity"/>
    <property type="evidence" value="ECO:0007669"/>
    <property type="project" value="TreeGrafter"/>
</dbReference>
<comment type="caution">
    <text evidence="10">The sequence shown here is derived from an EMBL/GenBank/DDBJ whole genome shotgun (WGS) entry which is preliminary data.</text>
</comment>
<dbReference type="GO" id="GO:0006614">
    <property type="term" value="P:SRP-dependent cotranslational protein targeting to membrane"/>
    <property type="evidence" value="ECO:0007669"/>
    <property type="project" value="InterPro"/>
</dbReference>
<dbReference type="Gene3D" id="3.40.50.300">
    <property type="entry name" value="P-loop containing nucleotide triphosphate hydrolases"/>
    <property type="match status" value="1"/>
</dbReference>
<keyword evidence="3" id="KW-0547">Nucleotide-binding</keyword>
<evidence type="ECO:0000259" key="8">
    <source>
        <dbReference type="SMART" id="SM00962"/>
    </source>
</evidence>
<evidence type="ECO:0000256" key="1">
    <source>
        <dbReference type="ARBA" id="ARBA00004170"/>
    </source>
</evidence>
<evidence type="ECO:0000313" key="10">
    <source>
        <dbReference type="EMBL" id="KAK9800915.1"/>
    </source>
</evidence>
<dbReference type="PANTHER" id="PTHR43134:SF7">
    <property type="entry name" value="CELL DIVISION PROTEIN FTSY HOMOLOG, CHLOROPLASTIC"/>
    <property type="match status" value="1"/>
</dbReference>
<dbReference type="SUPFAM" id="SSF52540">
    <property type="entry name" value="P-loop containing nucleoside triphosphate hydrolases"/>
    <property type="match status" value="1"/>
</dbReference>
<evidence type="ECO:0000256" key="5">
    <source>
        <dbReference type="ARBA" id="ARBA00023136"/>
    </source>
</evidence>
<dbReference type="EMBL" id="JALJOQ010000078">
    <property type="protein sequence ID" value="KAK9800915.1"/>
    <property type="molecule type" value="Genomic_DNA"/>
</dbReference>
<dbReference type="SUPFAM" id="SSF47364">
    <property type="entry name" value="Domain of the SRP/SRP receptor G-proteins"/>
    <property type="match status" value="1"/>
</dbReference>
<dbReference type="Proteomes" id="UP001465755">
    <property type="component" value="Unassembled WGS sequence"/>
</dbReference>
<dbReference type="InterPro" id="IPR036225">
    <property type="entry name" value="SRP/SRP_N"/>
</dbReference>
<proteinExistence type="inferred from homology"/>
<dbReference type="InterPro" id="IPR003593">
    <property type="entry name" value="AAA+_ATPase"/>
</dbReference>
<keyword evidence="6" id="KW-0675">Receptor</keyword>
<evidence type="ECO:0000259" key="9">
    <source>
        <dbReference type="SMART" id="SM00963"/>
    </source>
</evidence>
<dbReference type="InterPro" id="IPR042101">
    <property type="entry name" value="SRP54_N_sf"/>
</dbReference>
<dbReference type="GO" id="GO:0005737">
    <property type="term" value="C:cytoplasm"/>
    <property type="evidence" value="ECO:0007669"/>
    <property type="project" value="UniProtKB-ARBA"/>
</dbReference>
<dbReference type="GO" id="GO:0016020">
    <property type="term" value="C:membrane"/>
    <property type="evidence" value="ECO:0007669"/>
    <property type="project" value="UniProtKB-SubCell"/>
</dbReference>
<evidence type="ECO:0000259" key="7">
    <source>
        <dbReference type="SMART" id="SM00382"/>
    </source>
</evidence>
<evidence type="ECO:0000256" key="4">
    <source>
        <dbReference type="ARBA" id="ARBA00023134"/>
    </source>
</evidence>
<evidence type="ECO:0000256" key="3">
    <source>
        <dbReference type="ARBA" id="ARBA00022741"/>
    </source>
</evidence>
<dbReference type="InterPro" id="IPR004390">
    <property type="entry name" value="SR_rcpt_FtsY"/>
</dbReference>